<evidence type="ECO:0000313" key="5">
    <source>
        <dbReference type="EMBL" id="CAA7257343.1"/>
    </source>
</evidence>
<comment type="caution">
    <text evidence="5">The sequence shown here is derived from an EMBL/GenBank/DDBJ whole genome shotgun (WGS) entry which is preliminary data.</text>
</comment>
<evidence type="ECO:0008006" key="7">
    <source>
        <dbReference type="Google" id="ProtNLM"/>
    </source>
</evidence>
<sequence length="825" mass="92393">MPLPTRKIGNDDVSEIGFGLMGLSAFYGPIGSDEERFKVLDAALEEGCTFWDTADIYGDSEDLVGKWFKRTGKRDQIFLATKFGFTPTFPNGKPEYVKSSCEKSLKRLGVETIDLYYLHRADKTVPIEHTVGAMAELVKEGKVRYLGISEVSAETLRRAHAVHPIAAFQVEYSPFCLDIEDEKIALLKTCRELGIAVVAYSPLGRGMLTGTYRSHSDIPLDDARTHIPRFGEANFPNIVKLVDEVKDLGKKHNATASQVTLAWLLAQGSDIIPIPGTKKIKYLKENLDASKIKLSPEEVAQVRKIANNADATVGDRYPPALMEQFHSKNVSIHGGQFNVNNDVKPIIAKLATSREPGALGSLGRQALRLLDSKERFDPPKCNPNTRKALIAEIMEWVTNDEESPSILMIHGPAGEGKSALEQTIAELCRKKNLLVASFFFSRTAVNRSDGNTLFPTLAYQLLQAFPDTRKQLEASVSADPAIFERSRLTQMEKLFLEPLQKSVELKYSWISCISSFLENVMKDDTHPYPRLVAIDGLDECQERDIQCDILRIVAGIIPRLPFPLRFLIASRPESHIMQTIKEVRTTYNVRVHQVDLRDLLDADHDIRIFLLQEFERVKRSHPLGTHLPDVWPDEQDIETLLMKASGHFIYASTVMNYIQSRKHRPEDRLQVVLGLALSPAEDRPFLQLDALYSHIFSAVENLDVVQRILGIVYLATNHASQFELSIQDTTPSVIEDLLIFKPGDVALALDDLASLLNVSDRESPIEIFHTSLLDYLSETLRSGCYALDLQLAHEALARSYLRNIVRLSSGGLSVSDNSFQILDTL</sequence>
<dbReference type="SUPFAM" id="SSF51430">
    <property type="entry name" value="NAD(P)-linked oxidoreductase"/>
    <property type="match status" value="1"/>
</dbReference>
<reference evidence="5 6" key="1">
    <citation type="submission" date="2020-01" db="EMBL/GenBank/DDBJ databases">
        <authorList>
            <person name="Gupta K D."/>
        </authorList>
    </citation>
    <scope>NUCLEOTIDE SEQUENCE [LARGE SCALE GENOMIC DNA]</scope>
</reference>
<dbReference type="GO" id="GO:0005737">
    <property type="term" value="C:cytoplasm"/>
    <property type="evidence" value="ECO:0007669"/>
    <property type="project" value="TreeGrafter"/>
</dbReference>
<dbReference type="Proteomes" id="UP000467700">
    <property type="component" value="Unassembled WGS sequence"/>
</dbReference>
<dbReference type="PRINTS" id="PR00069">
    <property type="entry name" value="ALDKETRDTASE"/>
</dbReference>
<evidence type="ECO:0000256" key="1">
    <source>
        <dbReference type="ARBA" id="ARBA00022737"/>
    </source>
</evidence>
<feature type="domain" description="NADP-dependent oxidoreductase" evidence="3">
    <location>
        <begin position="15"/>
        <end position="306"/>
    </location>
</feature>
<protein>
    <recommendedName>
        <fullName evidence="7">NADP-dependent oxidoreductase domain-containing protein</fullName>
    </recommendedName>
</protein>
<dbReference type="InterPro" id="IPR056884">
    <property type="entry name" value="NPHP3-like_N"/>
</dbReference>
<dbReference type="Gene3D" id="3.20.20.100">
    <property type="entry name" value="NADP-dependent oxidoreductase domain"/>
    <property type="match status" value="1"/>
</dbReference>
<dbReference type="GO" id="GO:0016491">
    <property type="term" value="F:oxidoreductase activity"/>
    <property type="evidence" value="ECO:0007669"/>
    <property type="project" value="UniProtKB-KW"/>
</dbReference>
<dbReference type="Pfam" id="PF00248">
    <property type="entry name" value="Aldo_ket_red"/>
    <property type="match status" value="1"/>
</dbReference>
<dbReference type="InterPro" id="IPR036812">
    <property type="entry name" value="NAD(P)_OxRdtase_dom_sf"/>
</dbReference>
<evidence type="ECO:0000256" key="2">
    <source>
        <dbReference type="ARBA" id="ARBA00023002"/>
    </source>
</evidence>
<dbReference type="InterPro" id="IPR020471">
    <property type="entry name" value="AKR"/>
</dbReference>
<evidence type="ECO:0000259" key="4">
    <source>
        <dbReference type="Pfam" id="PF24883"/>
    </source>
</evidence>
<dbReference type="InterPro" id="IPR027417">
    <property type="entry name" value="P-loop_NTPase"/>
</dbReference>
<feature type="domain" description="Nephrocystin 3-like N-terminal" evidence="4">
    <location>
        <begin position="513"/>
        <end position="571"/>
    </location>
</feature>
<evidence type="ECO:0000259" key="3">
    <source>
        <dbReference type="Pfam" id="PF00248"/>
    </source>
</evidence>
<dbReference type="SUPFAM" id="SSF52540">
    <property type="entry name" value="P-loop containing nucleoside triphosphate hydrolases"/>
    <property type="match status" value="1"/>
</dbReference>
<organism evidence="5 6">
    <name type="scientific">Cyclocybe aegerita</name>
    <name type="common">Black poplar mushroom</name>
    <name type="synonym">Agrocybe aegerita</name>
    <dbReference type="NCBI Taxonomy" id="1973307"/>
    <lineage>
        <taxon>Eukaryota</taxon>
        <taxon>Fungi</taxon>
        <taxon>Dikarya</taxon>
        <taxon>Basidiomycota</taxon>
        <taxon>Agaricomycotina</taxon>
        <taxon>Agaricomycetes</taxon>
        <taxon>Agaricomycetidae</taxon>
        <taxon>Agaricales</taxon>
        <taxon>Agaricineae</taxon>
        <taxon>Bolbitiaceae</taxon>
        <taxon>Cyclocybe</taxon>
    </lineage>
</organism>
<dbReference type="AlphaFoldDB" id="A0A8S0W5S8"/>
<dbReference type="EMBL" id="CACVBS010000001">
    <property type="protein sequence ID" value="CAA7257343.1"/>
    <property type="molecule type" value="Genomic_DNA"/>
</dbReference>
<dbReference type="Gene3D" id="3.40.50.300">
    <property type="entry name" value="P-loop containing nucleotide triphosphate hydrolases"/>
    <property type="match status" value="1"/>
</dbReference>
<dbReference type="InterPro" id="IPR050791">
    <property type="entry name" value="Aldo-Keto_reductase"/>
</dbReference>
<feature type="domain" description="Nephrocystin 3-like N-terminal" evidence="4">
    <location>
        <begin position="392"/>
        <end position="501"/>
    </location>
</feature>
<dbReference type="PANTHER" id="PTHR43625:SF40">
    <property type="entry name" value="ALDO-KETO REDUCTASE YAKC [NADP(+)]"/>
    <property type="match status" value="1"/>
</dbReference>
<evidence type="ECO:0000313" key="6">
    <source>
        <dbReference type="Proteomes" id="UP000467700"/>
    </source>
</evidence>
<keyword evidence="2" id="KW-0560">Oxidoreductase</keyword>
<keyword evidence="6" id="KW-1185">Reference proteome</keyword>
<proteinExistence type="predicted"/>
<dbReference type="OrthoDB" id="37537at2759"/>
<gene>
    <name evidence="5" type="ORF">AAE3_LOCUS601</name>
</gene>
<dbReference type="Pfam" id="PF24883">
    <property type="entry name" value="NPHP3_N"/>
    <property type="match status" value="2"/>
</dbReference>
<dbReference type="PANTHER" id="PTHR43625">
    <property type="entry name" value="AFLATOXIN B1 ALDEHYDE REDUCTASE"/>
    <property type="match status" value="1"/>
</dbReference>
<dbReference type="InterPro" id="IPR023210">
    <property type="entry name" value="NADP_OxRdtase_dom"/>
</dbReference>
<name>A0A8S0W5S8_CYCAE</name>
<keyword evidence="1" id="KW-0677">Repeat</keyword>
<accession>A0A8S0W5S8</accession>